<gene>
    <name evidence="2" type="ORF">DESAMIL20_1064</name>
</gene>
<dbReference type="InterPro" id="IPR013422">
    <property type="entry name" value="CRISPR-assoc_prot_Cas5_N"/>
</dbReference>
<dbReference type="NCBIfam" id="TIGR02593">
    <property type="entry name" value="CRISPR_cas5"/>
    <property type="match status" value="1"/>
</dbReference>
<protein>
    <submittedName>
        <fullName evidence="2">CRISPR-associated protein Cas5</fullName>
    </submittedName>
</protein>
<dbReference type="AlphaFoldDB" id="A0A1X4XVF7"/>
<dbReference type="STRING" id="1562698.DESAMIL20_1064"/>
<dbReference type="EMBL" id="MDSU01000018">
    <property type="protein sequence ID" value="OSS41511.1"/>
    <property type="molecule type" value="Genomic_DNA"/>
</dbReference>
<name>A0A1X4XVF7_9BACT</name>
<comment type="caution">
    <text evidence="2">The sequence shown here is derived from an EMBL/GenBank/DDBJ whole genome shotgun (WGS) entry which is preliminary data.</text>
</comment>
<reference evidence="2 3" key="1">
    <citation type="journal article" date="2017" name="Front. Microbiol.">
        <title>Genome Sequence of Desulfurella amilsii Strain TR1 and Comparative Genomics of Desulfurellaceae Family.</title>
        <authorList>
            <person name="Florentino A.P."/>
            <person name="Stams A.J."/>
            <person name="Sanchez-Andrea I."/>
        </authorList>
    </citation>
    <scope>NUCLEOTIDE SEQUENCE [LARGE SCALE GENOMIC DNA]</scope>
    <source>
        <strain evidence="2 3">TR1</strain>
    </source>
</reference>
<sequence>MVTLKLQLYQNMVNYRKENSFGYIQSYPLPTPSMVRGMAHSLLDLKEYKPLKISIQGSFDSVCVNMQKIIKFDRNRPSNPYRVTIGTSKKTALNGILFVDSLVDCKIILHIAFDDEGLTKKLYEKARTNTVILGRNEDIARVDLERSKLVEIRQKDEIRLKYPIYLDKRTALKNQVVGTHYRLPFCYESVQNFNDLRIFKFVDCVYVSSETRLDNFYIDDDEDVVCFLEVS</sequence>
<keyword evidence="3" id="KW-1185">Reference proteome</keyword>
<evidence type="ECO:0000313" key="2">
    <source>
        <dbReference type="EMBL" id="OSS41511.1"/>
    </source>
</evidence>
<proteinExistence type="predicted"/>
<evidence type="ECO:0000256" key="1">
    <source>
        <dbReference type="ARBA" id="ARBA00023118"/>
    </source>
</evidence>
<dbReference type="Pfam" id="PF09704">
    <property type="entry name" value="Cas_Cas5d"/>
    <property type="match status" value="1"/>
</dbReference>
<organism evidence="2 3">
    <name type="scientific">Desulfurella amilsii</name>
    <dbReference type="NCBI Taxonomy" id="1562698"/>
    <lineage>
        <taxon>Bacteria</taxon>
        <taxon>Pseudomonadati</taxon>
        <taxon>Campylobacterota</taxon>
        <taxon>Desulfurellia</taxon>
        <taxon>Desulfurellales</taxon>
        <taxon>Desulfurellaceae</taxon>
        <taxon>Desulfurella</taxon>
    </lineage>
</organism>
<dbReference type="InterPro" id="IPR021124">
    <property type="entry name" value="CRISPR-assoc_prot_Cas5"/>
</dbReference>
<keyword evidence="1" id="KW-0051">Antiviral defense</keyword>
<evidence type="ECO:0000313" key="3">
    <source>
        <dbReference type="Proteomes" id="UP000194141"/>
    </source>
</evidence>
<dbReference type="OrthoDB" id="9782505at2"/>
<accession>A0A1X4XVF7</accession>
<dbReference type="GO" id="GO:0051607">
    <property type="term" value="P:defense response to virus"/>
    <property type="evidence" value="ECO:0007669"/>
    <property type="project" value="UniProtKB-KW"/>
</dbReference>
<dbReference type="RefSeq" id="WP_086033765.1">
    <property type="nucleotide sequence ID" value="NZ_MDSU01000018.1"/>
</dbReference>
<dbReference type="Proteomes" id="UP000194141">
    <property type="component" value="Unassembled WGS sequence"/>
</dbReference>
<dbReference type="GO" id="GO:0043571">
    <property type="term" value="P:maintenance of CRISPR repeat elements"/>
    <property type="evidence" value="ECO:0007669"/>
    <property type="project" value="InterPro"/>
</dbReference>